<organism evidence="6 7">
    <name type="scientific">Tigriopus californicus</name>
    <name type="common">Marine copepod</name>
    <dbReference type="NCBI Taxonomy" id="6832"/>
    <lineage>
        <taxon>Eukaryota</taxon>
        <taxon>Metazoa</taxon>
        <taxon>Ecdysozoa</taxon>
        <taxon>Arthropoda</taxon>
        <taxon>Crustacea</taxon>
        <taxon>Multicrustacea</taxon>
        <taxon>Hexanauplia</taxon>
        <taxon>Copepoda</taxon>
        <taxon>Harpacticoida</taxon>
        <taxon>Harpacticidae</taxon>
        <taxon>Tigriopus</taxon>
    </lineage>
</organism>
<dbReference type="OrthoDB" id="2448405at2759"/>
<feature type="region of interest" description="Disordered" evidence="2">
    <location>
        <begin position="444"/>
        <end position="463"/>
    </location>
</feature>
<dbReference type="Proteomes" id="UP000318571">
    <property type="component" value="Chromosome 12"/>
</dbReference>
<evidence type="ECO:0000259" key="5">
    <source>
        <dbReference type="PROSITE" id="PS51549"/>
    </source>
</evidence>
<feature type="signal peptide" evidence="3">
    <location>
        <begin position="1"/>
        <end position="22"/>
    </location>
</feature>
<feature type="chain" id="PRO_5022142941" description="DOMON domain-containing protein" evidence="3">
    <location>
        <begin position="23"/>
        <end position="659"/>
    </location>
</feature>
<gene>
    <name evidence="6" type="ORF">TCAL_09448</name>
</gene>
<dbReference type="InterPro" id="IPR045266">
    <property type="entry name" value="DOH_DOMON"/>
</dbReference>
<dbReference type="Pfam" id="PF03351">
    <property type="entry name" value="DOMON"/>
    <property type="match status" value="1"/>
</dbReference>
<keyword evidence="7" id="KW-1185">Reference proteome</keyword>
<evidence type="ECO:0000313" key="6">
    <source>
        <dbReference type="EMBL" id="TRY81057.1"/>
    </source>
</evidence>
<dbReference type="Pfam" id="PF25489">
    <property type="entry name" value="At5g54830"/>
    <property type="match status" value="1"/>
</dbReference>
<dbReference type="InterPro" id="IPR057443">
    <property type="entry name" value="At5g54830-like"/>
</dbReference>
<evidence type="ECO:0008006" key="8">
    <source>
        <dbReference type="Google" id="ProtNLM"/>
    </source>
</evidence>
<evidence type="ECO:0000256" key="2">
    <source>
        <dbReference type="SAM" id="MobiDB-lite"/>
    </source>
</evidence>
<dbReference type="SMART" id="SM00664">
    <property type="entry name" value="DoH"/>
    <property type="match status" value="1"/>
</dbReference>
<dbReference type="PANTHER" id="PTHR24036">
    <property type="entry name" value="SKELETOR-RELATED"/>
    <property type="match status" value="1"/>
</dbReference>
<dbReference type="InterPro" id="IPR005018">
    <property type="entry name" value="DOMON_domain"/>
</dbReference>
<feature type="domain" description="DM13" evidence="5">
    <location>
        <begin position="27"/>
        <end position="134"/>
    </location>
</feature>
<feature type="domain" description="DOMON" evidence="4">
    <location>
        <begin position="278"/>
        <end position="410"/>
    </location>
</feature>
<keyword evidence="3" id="KW-0732">Signal</keyword>
<proteinExistence type="predicted"/>
<dbReference type="PANTHER" id="PTHR24036:SF13">
    <property type="entry name" value="PROTEIN SKELETOR, ISOFORMS D_E"/>
    <property type="match status" value="1"/>
</dbReference>
<reference evidence="6 7" key="1">
    <citation type="journal article" date="2018" name="Nat. Ecol. Evol.">
        <title>Genomic signatures of mitonuclear coevolution across populations of Tigriopus californicus.</title>
        <authorList>
            <person name="Barreto F.S."/>
            <person name="Watson E.T."/>
            <person name="Lima T.G."/>
            <person name="Willett C.S."/>
            <person name="Edmands S."/>
            <person name="Li W."/>
            <person name="Burton R.S."/>
        </authorList>
    </citation>
    <scope>NUCLEOTIDE SEQUENCE [LARGE SCALE GENOMIC DNA]</scope>
    <source>
        <strain evidence="6 7">San Diego</strain>
    </source>
</reference>
<keyword evidence="1" id="KW-0677">Repeat</keyword>
<accession>A0A553PTQ5</accession>
<evidence type="ECO:0000256" key="3">
    <source>
        <dbReference type="SAM" id="SignalP"/>
    </source>
</evidence>
<protein>
    <recommendedName>
        <fullName evidence="8">DOMON domain-containing protein</fullName>
    </recommendedName>
</protein>
<dbReference type="EMBL" id="VCGU01000001">
    <property type="protein sequence ID" value="TRY81057.1"/>
    <property type="molecule type" value="Genomic_DNA"/>
</dbReference>
<dbReference type="CDD" id="cd09631">
    <property type="entry name" value="DOMON_DOH"/>
    <property type="match status" value="1"/>
</dbReference>
<dbReference type="InterPro" id="IPR052126">
    <property type="entry name" value="Spindle_Org/Thrombomodulin"/>
</dbReference>
<dbReference type="AlphaFoldDB" id="A0A553PTQ5"/>
<evidence type="ECO:0000256" key="1">
    <source>
        <dbReference type="ARBA" id="ARBA00022737"/>
    </source>
</evidence>
<evidence type="ECO:0000259" key="4">
    <source>
        <dbReference type="PROSITE" id="PS50836"/>
    </source>
</evidence>
<feature type="domain" description="DM13" evidence="5">
    <location>
        <begin position="142"/>
        <end position="249"/>
    </location>
</feature>
<dbReference type="PROSITE" id="PS51549">
    <property type="entry name" value="DM13"/>
    <property type="match status" value="2"/>
</dbReference>
<dbReference type="PROSITE" id="PS50836">
    <property type="entry name" value="DOMON"/>
    <property type="match status" value="1"/>
</dbReference>
<evidence type="ECO:0000313" key="7">
    <source>
        <dbReference type="Proteomes" id="UP000318571"/>
    </source>
</evidence>
<dbReference type="OMA" id="HTGFIIP"/>
<dbReference type="InterPro" id="IPR019545">
    <property type="entry name" value="DM13_domain"/>
</dbReference>
<comment type="caution">
    <text evidence="6">The sequence shown here is derived from an EMBL/GenBank/DDBJ whole genome shotgun (WGS) entry which is preliminary data.</text>
</comment>
<dbReference type="SMART" id="SM00686">
    <property type="entry name" value="DM13"/>
    <property type="match status" value="2"/>
</dbReference>
<dbReference type="Pfam" id="PF10517">
    <property type="entry name" value="DM13"/>
    <property type="match status" value="2"/>
</dbReference>
<name>A0A553PTQ5_TIGCA</name>
<sequence length="659" mass="73177">MRPQSHILASVVLVLSAYQIKANDYYGNLIGSFTNRFHGITGDVYTVDSRTLFIKGFSYDGQGPDAYFYAGESGVPSEDGYIIANEKGTEDVLSSYRTKNIVLTLPGGKTVKDIKWLSVWCRAFGVNFGELVFPDRVPYPRPQKISPFDGIHDVKSESIVVVDAQTFLIPSFSYDGTAPDAHFWVGKGTRPGPEGNYIADENGSNEPLKKYGKKTLVVVLPSDITVFDIDWLSIWCVAFFVDFGSIRIPKDLNVPPSLRMLGIEPQTKLNCEILDPSQGFEVRWAIAGRSIVTQLVAKLDKNEYMAFGLSGDPQRIKMIGGDVTVAWMDHNTGQGFAEDYYLDAKSQCAGGRGACPDKNIPRGKNDVRLLNSAIINDYTMLTYRQPLNGDGRFDSSILTNQSQSVIWAIGPINSKGETSYHSKRIRDELAFDFGRIPQWNCPIAGKPDTGGGRVNRPTPAPARGTKDPWFIPAIQCHEPEDSVYFAQIGPTGGEQGYQAITGHVGWGIAWYVNGLLIPEIYVVRGKTYTFVIEGGLDPSQPAGYHPFYITDDPEGGYEFMTPEQRKKVTVFAGIEQSRLGPKPVATGRLCEWKEDPSEPADGFTSFGGYQRSLTLQCEEGQPGIIQWTPDRDTPDEVYYQCYTHRYLGWKIHVVDQCDQ</sequence>